<protein>
    <recommendedName>
        <fullName evidence="3">Pilus assembly protein CpaE</fullName>
    </recommendedName>
</protein>
<evidence type="ECO:0000313" key="2">
    <source>
        <dbReference type="Proteomes" id="UP000218598"/>
    </source>
</evidence>
<keyword evidence="2" id="KW-1185">Reference proteome</keyword>
<dbReference type="Proteomes" id="UP000218598">
    <property type="component" value="Unassembled WGS sequence"/>
</dbReference>
<evidence type="ECO:0000313" key="1">
    <source>
        <dbReference type="EMBL" id="PCC40373.1"/>
    </source>
</evidence>
<dbReference type="AlphaFoldDB" id="A0A2A3YM54"/>
<dbReference type="GeneID" id="95325876"/>
<evidence type="ECO:0008006" key="3">
    <source>
        <dbReference type="Google" id="ProtNLM"/>
    </source>
</evidence>
<gene>
    <name evidence="1" type="ORF">CIK66_04295</name>
</gene>
<dbReference type="RefSeq" id="WP_096163280.1">
    <property type="nucleotide sequence ID" value="NZ_JBQCXU010000126.1"/>
</dbReference>
<proteinExistence type="predicted"/>
<comment type="caution">
    <text evidence="1">The sequence shown here is derived from an EMBL/GenBank/DDBJ whole genome shotgun (WGS) entry which is preliminary data.</text>
</comment>
<name>A0A2A3YM54_9MICO</name>
<reference evidence="1 2" key="1">
    <citation type="journal article" date="2017" name="Elife">
        <title>Extensive horizontal gene transfer in cheese-associated bacteria.</title>
        <authorList>
            <person name="Bonham K.S."/>
            <person name="Wolfe B.E."/>
            <person name="Dutton R.J."/>
        </authorList>
    </citation>
    <scope>NUCLEOTIDE SEQUENCE [LARGE SCALE GENOMIC DNA]</scope>
    <source>
        <strain evidence="1 2">341_9</strain>
    </source>
</reference>
<sequence>MIDIDVARRLQHAGLPWFPAEGDLFAIDTEQLRDEAFMLSSMVIESAEGRSGQKIFRFNGTTEWALDSVEQHEALWIPREEQLRDALGTDFVSLRREQDGGFVVSAVLDPRGEVQEVRAPHAEDAYAGALLMRLTADGPQSAEPSPTSGDQ</sequence>
<accession>A0A2A3YM54</accession>
<dbReference type="OrthoDB" id="3295834at2"/>
<dbReference type="EMBL" id="NRGR01000007">
    <property type="protein sequence ID" value="PCC40373.1"/>
    <property type="molecule type" value="Genomic_DNA"/>
</dbReference>
<organism evidence="1 2">
    <name type="scientific">Brachybacterium alimentarium</name>
    <dbReference type="NCBI Taxonomy" id="47845"/>
    <lineage>
        <taxon>Bacteria</taxon>
        <taxon>Bacillati</taxon>
        <taxon>Actinomycetota</taxon>
        <taxon>Actinomycetes</taxon>
        <taxon>Micrococcales</taxon>
        <taxon>Dermabacteraceae</taxon>
        <taxon>Brachybacterium</taxon>
    </lineage>
</organism>